<dbReference type="PROSITE" id="PS01124">
    <property type="entry name" value="HTH_ARAC_FAMILY_2"/>
    <property type="match status" value="2"/>
</dbReference>
<comment type="caution">
    <text evidence="5">The sequence shown here is derived from an EMBL/GenBank/DDBJ whole genome shotgun (WGS) entry which is preliminary data.</text>
</comment>
<dbReference type="InterPro" id="IPR018060">
    <property type="entry name" value="HTH_AraC"/>
</dbReference>
<dbReference type="RefSeq" id="WP_354367903.1">
    <property type="nucleotide sequence ID" value="NZ_JBEPMA010000005.1"/>
</dbReference>
<evidence type="ECO:0000259" key="4">
    <source>
        <dbReference type="PROSITE" id="PS01124"/>
    </source>
</evidence>
<sequence>MKKIKIQEQFQEFIDKNYIFVFDIQNDSKPTEPLLHKYSRFLYILEGRGKIKISNRIYNLSPDTIIQIAPWQISEIVEVQEELVYYLLVYNFNLINIYVKKEFNLDSQELNIINSFYTNNTIKPSKSDLNKIKQIFEDIREEFGIYSFAAYQEIKPFTKIYAVSILTELLALYLRDTNGECVPKNNLTPDMIFMYMFLNCSKDITLNILSKVFYMSESSISRYITNLTGLGFYELLQEMKLFKAKFLFSNTNLTTKDIANILNYSDPSMLSKKFQEKYNIGIKDFKNSFLSKESLVNLRLDYKALKIIDYMYDNYSEDIDIMTVSEMFEIYPKNINDILTYYVEKNFRTFLNQIRIYKSCDLLTETDLPITEISAMVGYNSTKTYLRNFYNFWGLNPSDFREKYTK</sequence>
<organism evidence="5 6">
    <name type="scientific">Peptoniphilus olsenii</name>
    <dbReference type="NCBI Taxonomy" id="411570"/>
    <lineage>
        <taxon>Bacteria</taxon>
        <taxon>Bacillati</taxon>
        <taxon>Bacillota</taxon>
        <taxon>Tissierellia</taxon>
        <taxon>Tissierellales</taxon>
        <taxon>Peptoniphilaceae</taxon>
        <taxon>Peptoniphilus</taxon>
    </lineage>
</organism>
<protein>
    <submittedName>
        <fullName evidence="5">AraC-like DNA-binding protein</fullName>
    </submittedName>
</protein>
<dbReference type="PANTHER" id="PTHR43280">
    <property type="entry name" value="ARAC-FAMILY TRANSCRIPTIONAL REGULATOR"/>
    <property type="match status" value="1"/>
</dbReference>
<evidence type="ECO:0000313" key="5">
    <source>
        <dbReference type="EMBL" id="MET3617443.1"/>
    </source>
</evidence>
<dbReference type="SUPFAM" id="SSF51215">
    <property type="entry name" value="Regulatory protein AraC"/>
    <property type="match status" value="1"/>
</dbReference>
<feature type="domain" description="HTH araC/xylS-type" evidence="4">
    <location>
        <begin position="190"/>
        <end position="288"/>
    </location>
</feature>
<dbReference type="Proteomes" id="UP001549162">
    <property type="component" value="Unassembled WGS sequence"/>
</dbReference>
<evidence type="ECO:0000256" key="3">
    <source>
        <dbReference type="ARBA" id="ARBA00023163"/>
    </source>
</evidence>
<dbReference type="EMBL" id="JBEPMA010000005">
    <property type="protein sequence ID" value="MET3617443.1"/>
    <property type="molecule type" value="Genomic_DNA"/>
</dbReference>
<feature type="domain" description="HTH araC/xylS-type" evidence="4">
    <location>
        <begin position="305"/>
        <end position="403"/>
    </location>
</feature>
<accession>A0ABV2J9I6</accession>
<dbReference type="InterPro" id="IPR037923">
    <property type="entry name" value="HTH-like"/>
</dbReference>
<proteinExistence type="predicted"/>
<evidence type="ECO:0000256" key="1">
    <source>
        <dbReference type="ARBA" id="ARBA00023015"/>
    </source>
</evidence>
<dbReference type="PANTHER" id="PTHR43280:SF2">
    <property type="entry name" value="HTH-TYPE TRANSCRIPTIONAL REGULATOR EXSA"/>
    <property type="match status" value="1"/>
</dbReference>
<keyword evidence="1" id="KW-0805">Transcription regulation</keyword>
<evidence type="ECO:0000313" key="6">
    <source>
        <dbReference type="Proteomes" id="UP001549162"/>
    </source>
</evidence>
<dbReference type="SMART" id="SM00342">
    <property type="entry name" value="HTH_ARAC"/>
    <property type="match status" value="2"/>
</dbReference>
<keyword evidence="2" id="KW-0238">DNA-binding</keyword>
<dbReference type="SUPFAM" id="SSF46689">
    <property type="entry name" value="Homeodomain-like"/>
    <property type="match status" value="1"/>
</dbReference>
<dbReference type="Gene3D" id="1.10.10.60">
    <property type="entry name" value="Homeodomain-like"/>
    <property type="match status" value="2"/>
</dbReference>
<evidence type="ECO:0000256" key="2">
    <source>
        <dbReference type="ARBA" id="ARBA00023125"/>
    </source>
</evidence>
<dbReference type="Pfam" id="PF12833">
    <property type="entry name" value="HTH_18"/>
    <property type="match status" value="2"/>
</dbReference>
<keyword evidence="3" id="KW-0804">Transcription</keyword>
<gene>
    <name evidence="5" type="ORF">ABID14_001074</name>
</gene>
<dbReference type="InterPro" id="IPR009057">
    <property type="entry name" value="Homeodomain-like_sf"/>
</dbReference>
<reference evidence="5 6" key="1">
    <citation type="submission" date="2024-06" db="EMBL/GenBank/DDBJ databases">
        <title>Genomic Encyclopedia of Type Strains, Phase IV (KMG-IV): sequencing the most valuable type-strain genomes for metagenomic binning, comparative biology and taxonomic classification.</title>
        <authorList>
            <person name="Goeker M."/>
        </authorList>
    </citation>
    <scope>NUCLEOTIDE SEQUENCE [LARGE SCALE GENOMIC DNA]</scope>
    <source>
        <strain evidence="5 6">DSM 21460</strain>
    </source>
</reference>
<keyword evidence="6" id="KW-1185">Reference proteome</keyword>
<name>A0ABV2J9I6_9FIRM</name>